<dbReference type="GO" id="GO:0006892">
    <property type="term" value="P:post-Golgi vesicle-mediated transport"/>
    <property type="evidence" value="ECO:0007669"/>
    <property type="project" value="TreeGrafter"/>
</dbReference>
<dbReference type="FunFam" id="2.160.20.70:FF:000004">
    <property type="entry name" value="Protein XRP2"/>
    <property type="match status" value="1"/>
</dbReference>
<dbReference type="InterPro" id="IPR016098">
    <property type="entry name" value="CAP/MinC_C"/>
</dbReference>
<keyword evidence="4 12" id="KW-0343">GTPase activation</keyword>
<keyword evidence="6" id="KW-0519">Myristate</keyword>
<organism evidence="13 14">
    <name type="scientific">Octopus sinensis</name>
    <name type="common">East Asian common octopus</name>
    <dbReference type="NCBI Taxonomy" id="2607531"/>
    <lineage>
        <taxon>Eukaryota</taxon>
        <taxon>Metazoa</taxon>
        <taxon>Spiralia</taxon>
        <taxon>Lophotrochozoa</taxon>
        <taxon>Mollusca</taxon>
        <taxon>Cephalopoda</taxon>
        <taxon>Coleoidea</taxon>
        <taxon>Octopodiformes</taxon>
        <taxon>Octopoda</taxon>
        <taxon>Incirrata</taxon>
        <taxon>Octopodidae</taxon>
        <taxon>Octopus</taxon>
    </lineage>
</organism>
<keyword evidence="11" id="KW-0449">Lipoprotein</keyword>
<dbReference type="Gene3D" id="2.160.20.70">
    <property type="match status" value="1"/>
</dbReference>
<dbReference type="InterPro" id="IPR036223">
    <property type="entry name" value="CAP_C_sf"/>
</dbReference>
<dbReference type="Pfam" id="PF07986">
    <property type="entry name" value="TBCC"/>
    <property type="match status" value="1"/>
</dbReference>
<evidence type="ECO:0000256" key="1">
    <source>
        <dbReference type="ARBA" id="ARBA00004342"/>
    </source>
</evidence>
<dbReference type="GO" id="GO:0005525">
    <property type="term" value="F:GTP binding"/>
    <property type="evidence" value="ECO:0007669"/>
    <property type="project" value="UniProtKB-UniRule"/>
</dbReference>
<keyword evidence="8 12" id="KW-0342">GTP-binding</keyword>
<keyword evidence="10" id="KW-0564">Palmitate</keyword>
<evidence type="ECO:0000256" key="4">
    <source>
        <dbReference type="ARBA" id="ARBA00022468"/>
    </source>
</evidence>
<dbReference type="AlphaFoldDB" id="A0A6P7TMJ0"/>
<keyword evidence="5" id="KW-1003">Cell membrane</keyword>
<dbReference type="Proteomes" id="UP000515154">
    <property type="component" value="Linkage group LG25"/>
</dbReference>
<evidence type="ECO:0000256" key="6">
    <source>
        <dbReference type="ARBA" id="ARBA00022707"/>
    </source>
</evidence>
<comment type="similarity">
    <text evidence="2 12">Belongs to the TBCC family.</text>
</comment>
<dbReference type="PROSITE" id="PS51329">
    <property type="entry name" value="C_CAP_COFACTOR_C"/>
    <property type="match status" value="1"/>
</dbReference>
<evidence type="ECO:0000313" key="13">
    <source>
        <dbReference type="Proteomes" id="UP000515154"/>
    </source>
</evidence>
<evidence type="ECO:0000256" key="8">
    <source>
        <dbReference type="ARBA" id="ARBA00023134"/>
    </source>
</evidence>
<evidence type="ECO:0000256" key="11">
    <source>
        <dbReference type="ARBA" id="ARBA00023288"/>
    </source>
</evidence>
<evidence type="ECO:0000256" key="9">
    <source>
        <dbReference type="ARBA" id="ARBA00023136"/>
    </source>
</evidence>
<dbReference type="KEGG" id="osn:115224451"/>
<proteinExistence type="inferred from homology"/>
<dbReference type="GO" id="GO:1990075">
    <property type="term" value="C:periciliary membrane compartment"/>
    <property type="evidence" value="ECO:0007669"/>
    <property type="project" value="TreeGrafter"/>
</dbReference>
<dbReference type="InterPro" id="IPR012945">
    <property type="entry name" value="Tubulin-bd_cofactor_C_dom"/>
</dbReference>
<dbReference type="InterPro" id="IPR017901">
    <property type="entry name" value="C-CAP_CF_C-like"/>
</dbReference>
<gene>
    <name evidence="14" type="primary">LOC115224451</name>
</gene>
<dbReference type="SMART" id="SM00673">
    <property type="entry name" value="CARP"/>
    <property type="match status" value="2"/>
</dbReference>
<dbReference type="RefSeq" id="XP_029651215.1">
    <property type="nucleotide sequence ID" value="XM_029795355.2"/>
</dbReference>
<accession>A0A6P7TMJ0</accession>
<dbReference type="GO" id="GO:0005929">
    <property type="term" value="C:cilium"/>
    <property type="evidence" value="ECO:0007669"/>
    <property type="project" value="TreeGrafter"/>
</dbReference>
<dbReference type="InterPro" id="IPR039093">
    <property type="entry name" value="XRP2"/>
</dbReference>
<dbReference type="Gene3D" id="3.30.70.141">
    <property type="entry name" value="Nucleoside diphosphate kinase-like domain"/>
    <property type="match status" value="1"/>
</dbReference>
<sequence>MGCLCPKVREALTAEDTTQPSKYSWEKRPKIDVKDYTIANVKNTTMGRMPGTVDGQQFIIEKCEDTNIYIFDHSASVTIDDCINCRIFLGPVKTSVFVRDCKNCKIMTGCQQYRTRDCTQIDSFLLCTTKPIIESSTEMKFSCFQYYYPQLEEHFRSAQLSTFNNNWSSIFDFTQVAGMPNLSLLPADIKVEDYIPLPTVEPFNSLEIDTDPLRSVVPVTLGSRERSSEESCLMVFFSDGSSHDRAVRFIEKMKTEHPEVSLLQSSEVEMEKDEVERVFGSLSYQAAAKQGPVIGLELCGDGVISFCQNQIVNIMKGTTGLVFVSQNKALASKQIENFFNYSDMQMKI</sequence>
<dbReference type="SUPFAM" id="SSF69340">
    <property type="entry name" value="C-terminal domain of adenylylcyclase associated protein"/>
    <property type="match status" value="1"/>
</dbReference>
<evidence type="ECO:0000256" key="5">
    <source>
        <dbReference type="ARBA" id="ARBA00022475"/>
    </source>
</evidence>
<dbReference type="PANTHER" id="PTHR15440">
    <property type="entry name" value="XRP2 PROTEIN"/>
    <property type="match status" value="1"/>
</dbReference>
<dbReference type="PANTHER" id="PTHR15440:SF0">
    <property type="entry name" value="PROTEIN XRP2"/>
    <property type="match status" value="1"/>
</dbReference>
<evidence type="ECO:0000256" key="10">
    <source>
        <dbReference type="ARBA" id="ARBA00023139"/>
    </source>
</evidence>
<keyword evidence="7 12" id="KW-0547">Nucleotide-binding</keyword>
<keyword evidence="13" id="KW-1185">Reference proteome</keyword>
<reference evidence="14" key="1">
    <citation type="submission" date="2025-08" db="UniProtKB">
        <authorList>
            <consortium name="RefSeq"/>
        </authorList>
    </citation>
    <scope>IDENTIFICATION</scope>
</reference>
<dbReference type="InterPro" id="IPR006599">
    <property type="entry name" value="CARP_motif"/>
</dbReference>
<dbReference type="InterPro" id="IPR036850">
    <property type="entry name" value="NDK-like_dom_sf"/>
</dbReference>
<protein>
    <recommendedName>
        <fullName evidence="3 12">Protein XRP2</fullName>
    </recommendedName>
</protein>
<evidence type="ECO:0000313" key="14">
    <source>
        <dbReference type="RefSeq" id="XP_029651215.1"/>
    </source>
</evidence>
<dbReference type="PIRSF" id="PIRSF037947">
    <property type="entry name" value="Protein_XRP2"/>
    <property type="match status" value="1"/>
</dbReference>
<evidence type="ECO:0000256" key="3">
    <source>
        <dbReference type="ARBA" id="ARBA00015771"/>
    </source>
</evidence>
<evidence type="ECO:0000256" key="12">
    <source>
        <dbReference type="PIRNR" id="PIRNR037947"/>
    </source>
</evidence>
<comment type="subcellular location">
    <subcellularLocation>
        <location evidence="1">Cell membrane</location>
        <topology evidence="1">Lipid-anchor</topology>
        <orientation evidence="1">Cytoplasmic side</orientation>
    </subcellularLocation>
</comment>
<name>A0A6P7TMJ0_9MOLL</name>
<comment type="function">
    <text evidence="12">Acts as a GTPase-activating protein (GAP) for tubulin in concert with tubulin-specific chaperone C, but does not enhance tubulin heterodimerization.</text>
</comment>
<evidence type="ECO:0000256" key="7">
    <source>
        <dbReference type="ARBA" id="ARBA00022741"/>
    </source>
</evidence>
<dbReference type="GO" id="GO:0005096">
    <property type="term" value="F:GTPase activator activity"/>
    <property type="evidence" value="ECO:0007669"/>
    <property type="project" value="UniProtKB-UniRule"/>
</dbReference>
<evidence type="ECO:0000256" key="2">
    <source>
        <dbReference type="ARBA" id="ARBA00008848"/>
    </source>
</evidence>
<keyword evidence="9" id="KW-0472">Membrane</keyword>